<evidence type="ECO:0000313" key="4">
    <source>
        <dbReference type="EMBL" id="UXI66872.1"/>
    </source>
</evidence>
<dbReference type="InterPro" id="IPR011992">
    <property type="entry name" value="EF-hand-dom_pair"/>
</dbReference>
<accession>A0ABY6BAP4</accession>
<keyword evidence="2" id="KW-0732">Signal</keyword>
<dbReference type="RefSeq" id="WP_261693852.1">
    <property type="nucleotide sequence ID" value="NZ_CP104694.1"/>
</dbReference>
<dbReference type="PROSITE" id="PS00018">
    <property type="entry name" value="EF_HAND_1"/>
    <property type="match status" value="1"/>
</dbReference>
<dbReference type="EMBL" id="CP104694">
    <property type="protein sequence ID" value="UXI66872.1"/>
    <property type="molecule type" value="Genomic_DNA"/>
</dbReference>
<dbReference type="InterPro" id="IPR018247">
    <property type="entry name" value="EF_Hand_1_Ca_BS"/>
</dbReference>
<evidence type="ECO:0000256" key="2">
    <source>
        <dbReference type="SAM" id="SignalP"/>
    </source>
</evidence>
<dbReference type="Proteomes" id="UP001064632">
    <property type="component" value="Chromosome"/>
</dbReference>
<feature type="region of interest" description="Disordered" evidence="1">
    <location>
        <begin position="70"/>
        <end position="94"/>
    </location>
</feature>
<gene>
    <name evidence="4" type="ORF">N4264_19245</name>
</gene>
<sequence>MSLRTLRITAGLIVCLPVIATALPTVPPLDPPTGADTLATFAQLDRNQDGYVDKTELPQNHELHQRFAQLDKNSDGKLSNDEFARFRDEQPQLQ</sequence>
<feature type="domain" description="EF-hand" evidence="3">
    <location>
        <begin position="58"/>
        <end position="93"/>
    </location>
</feature>
<name>A0ABY6BAP4_9GAMM</name>
<evidence type="ECO:0000313" key="5">
    <source>
        <dbReference type="Proteomes" id="UP001064632"/>
    </source>
</evidence>
<organism evidence="4 5">
    <name type="scientific">Tahibacter amnicola</name>
    <dbReference type="NCBI Taxonomy" id="2976241"/>
    <lineage>
        <taxon>Bacteria</taxon>
        <taxon>Pseudomonadati</taxon>
        <taxon>Pseudomonadota</taxon>
        <taxon>Gammaproteobacteria</taxon>
        <taxon>Lysobacterales</taxon>
        <taxon>Rhodanobacteraceae</taxon>
        <taxon>Tahibacter</taxon>
    </lineage>
</organism>
<dbReference type="SUPFAM" id="SSF47473">
    <property type="entry name" value="EF-hand"/>
    <property type="match status" value="1"/>
</dbReference>
<dbReference type="PROSITE" id="PS50222">
    <property type="entry name" value="EF_HAND_2"/>
    <property type="match status" value="1"/>
</dbReference>
<dbReference type="InterPro" id="IPR002048">
    <property type="entry name" value="EF_hand_dom"/>
</dbReference>
<dbReference type="Gene3D" id="1.10.238.10">
    <property type="entry name" value="EF-hand"/>
    <property type="match status" value="1"/>
</dbReference>
<feature type="compositionally biased region" description="Basic and acidic residues" evidence="1">
    <location>
        <begin position="72"/>
        <end position="94"/>
    </location>
</feature>
<protein>
    <recommendedName>
        <fullName evidence="3">EF-hand domain-containing protein</fullName>
    </recommendedName>
</protein>
<dbReference type="Pfam" id="PF13202">
    <property type="entry name" value="EF-hand_5"/>
    <property type="match status" value="2"/>
</dbReference>
<keyword evidence="5" id="KW-1185">Reference proteome</keyword>
<proteinExistence type="predicted"/>
<reference evidence="4" key="1">
    <citation type="submission" date="2022-09" db="EMBL/GenBank/DDBJ databases">
        <title>Tahibacter sp. nov., isolated from a fresh water.</title>
        <authorList>
            <person name="Baek J.H."/>
            <person name="Lee J.K."/>
            <person name="Kim J.M."/>
            <person name="Jeon C.O."/>
        </authorList>
    </citation>
    <scope>NUCLEOTIDE SEQUENCE</scope>
    <source>
        <strain evidence="4">W38</strain>
    </source>
</reference>
<feature type="chain" id="PRO_5047390716" description="EF-hand domain-containing protein" evidence="2">
    <location>
        <begin position="23"/>
        <end position="94"/>
    </location>
</feature>
<feature type="signal peptide" evidence="2">
    <location>
        <begin position="1"/>
        <end position="22"/>
    </location>
</feature>
<evidence type="ECO:0000256" key="1">
    <source>
        <dbReference type="SAM" id="MobiDB-lite"/>
    </source>
</evidence>
<evidence type="ECO:0000259" key="3">
    <source>
        <dbReference type="PROSITE" id="PS50222"/>
    </source>
</evidence>